<dbReference type="EMBL" id="JACBZM010000001">
    <property type="protein sequence ID" value="NYI45088.1"/>
    <property type="molecule type" value="Genomic_DNA"/>
</dbReference>
<protein>
    <submittedName>
        <fullName evidence="2">Uncharacterized protein</fullName>
    </submittedName>
</protein>
<reference evidence="2 3" key="1">
    <citation type="submission" date="2020-07" db="EMBL/GenBank/DDBJ databases">
        <title>Sequencing the genomes of 1000 actinobacteria strains.</title>
        <authorList>
            <person name="Klenk H.-P."/>
        </authorList>
    </citation>
    <scope>NUCLEOTIDE SEQUENCE [LARGE SCALE GENOMIC DNA]</scope>
    <source>
        <strain evidence="2 3">DSM 15131</strain>
    </source>
</reference>
<evidence type="ECO:0000313" key="3">
    <source>
        <dbReference type="Proteomes" id="UP000562045"/>
    </source>
</evidence>
<feature type="chain" id="PRO_5030704817" evidence="1">
    <location>
        <begin position="34"/>
        <end position="300"/>
    </location>
</feature>
<proteinExistence type="predicted"/>
<dbReference type="RefSeq" id="WP_036543739.1">
    <property type="nucleotide sequence ID" value="NZ_JACBZM010000001.1"/>
</dbReference>
<dbReference type="Proteomes" id="UP000562045">
    <property type="component" value="Unassembled WGS sequence"/>
</dbReference>
<keyword evidence="1" id="KW-0732">Signal</keyword>
<organism evidence="2 3">
    <name type="scientific">Nocardioides aromaticivorans</name>
    <dbReference type="NCBI Taxonomy" id="200618"/>
    <lineage>
        <taxon>Bacteria</taxon>
        <taxon>Bacillati</taxon>
        <taxon>Actinomycetota</taxon>
        <taxon>Actinomycetes</taxon>
        <taxon>Propionibacteriales</taxon>
        <taxon>Nocardioidaceae</taxon>
        <taxon>Nocardioides</taxon>
    </lineage>
</organism>
<comment type="caution">
    <text evidence="2">The sequence shown here is derived from an EMBL/GenBank/DDBJ whole genome shotgun (WGS) entry which is preliminary data.</text>
</comment>
<evidence type="ECO:0000256" key="1">
    <source>
        <dbReference type="SAM" id="SignalP"/>
    </source>
</evidence>
<evidence type="ECO:0000313" key="2">
    <source>
        <dbReference type="EMBL" id="NYI45088.1"/>
    </source>
</evidence>
<name>A0A7Z0CNE0_9ACTN</name>
<feature type="signal peptide" evidence="1">
    <location>
        <begin position="1"/>
        <end position="33"/>
    </location>
</feature>
<sequence>MSRPTGLRSLSHGLRVVAAAAALTLLTAGSAQAATVSQAEASAIQIAALSTPLIPSSDATNDGSVPTVTDSLDGAIPLFPGVTLTNTGVYSQTAVAGDDGTSAACAGIVGNGGALSVGDDGTCSATTSGPALVNLPSFAVAGTGFRFRLEASSLYSYCTAGPADGTSGFSAGSTLANVTLIAQTVILGIPGPQVRIPVNANGSFSIPAPFSSVISLDVNKVDTTGPQTSATALHIGLGPNSSIASIDIGRSVCGDNALTADVPGLPLTPGGIATAAATVAVLGGSVYAGRRLRKDHAAAA</sequence>
<dbReference type="AlphaFoldDB" id="A0A7Z0CNE0"/>
<accession>A0A7Z0CNE0</accession>
<gene>
    <name evidence="2" type="ORF">BJ993_002168</name>
</gene>